<dbReference type="EMBL" id="CM000762">
    <property type="protein sequence ID" value="OQU87937.1"/>
    <property type="molecule type" value="Genomic_DNA"/>
</dbReference>
<dbReference type="InParanoid" id="A0A1W0W0P2"/>
<evidence type="ECO:0000313" key="1">
    <source>
        <dbReference type="EMBL" id="OQU87937.1"/>
    </source>
</evidence>
<evidence type="ECO:0000313" key="2">
    <source>
        <dbReference type="Proteomes" id="UP000000768"/>
    </source>
</evidence>
<keyword evidence="2" id="KW-1185">Reference proteome</keyword>
<dbReference type="AlphaFoldDB" id="A0A1W0W0P2"/>
<accession>A0A1W0W0P2</accession>
<reference evidence="2" key="2">
    <citation type="journal article" date="2018" name="Plant J.">
        <title>The Sorghum bicolor reference genome: improved assembly, gene annotations, a transcriptome atlas, and signatures of genome organization.</title>
        <authorList>
            <person name="McCormick R.F."/>
            <person name="Truong S.K."/>
            <person name="Sreedasyam A."/>
            <person name="Jenkins J."/>
            <person name="Shu S."/>
            <person name="Sims D."/>
            <person name="Kennedy M."/>
            <person name="Amirebrahimi M."/>
            <person name="Weers B.D."/>
            <person name="McKinley B."/>
            <person name="Mattison A."/>
            <person name="Morishige D.T."/>
            <person name="Grimwood J."/>
            <person name="Schmutz J."/>
            <person name="Mullet J.E."/>
        </authorList>
    </citation>
    <scope>NUCLEOTIDE SEQUENCE [LARGE SCALE GENOMIC DNA]</scope>
    <source>
        <strain evidence="2">cv. BTx623</strain>
    </source>
</reference>
<protein>
    <submittedName>
        <fullName evidence="1">Uncharacterized protein</fullName>
    </submittedName>
</protein>
<proteinExistence type="predicted"/>
<organism evidence="1 2">
    <name type="scientific">Sorghum bicolor</name>
    <name type="common">Sorghum</name>
    <name type="synonym">Sorghum vulgare</name>
    <dbReference type="NCBI Taxonomy" id="4558"/>
    <lineage>
        <taxon>Eukaryota</taxon>
        <taxon>Viridiplantae</taxon>
        <taxon>Streptophyta</taxon>
        <taxon>Embryophyta</taxon>
        <taxon>Tracheophyta</taxon>
        <taxon>Spermatophyta</taxon>
        <taxon>Magnoliopsida</taxon>
        <taxon>Liliopsida</taxon>
        <taxon>Poales</taxon>
        <taxon>Poaceae</taxon>
        <taxon>PACMAD clade</taxon>
        <taxon>Panicoideae</taxon>
        <taxon>Andropogonodae</taxon>
        <taxon>Andropogoneae</taxon>
        <taxon>Sorghinae</taxon>
        <taxon>Sorghum</taxon>
    </lineage>
</organism>
<reference evidence="1 2" key="1">
    <citation type="journal article" date="2009" name="Nature">
        <title>The Sorghum bicolor genome and the diversification of grasses.</title>
        <authorList>
            <person name="Paterson A.H."/>
            <person name="Bowers J.E."/>
            <person name="Bruggmann R."/>
            <person name="Dubchak I."/>
            <person name="Grimwood J."/>
            <person name="Gundlach H."/>
            <person name="Haberer G."/>
            <person name="Hellsten U."/>
            <person name="Mitros T."/>
            <person name="Poliakov A."/>
            <person name="Schmutz J."/>
            <person name="Spannagl M."/>
            <person name="Tang H."/>
            <person name="Wang X."/>
            <person name="Wicker T."/>
            <person name="Bharti A.K."/>
            <person name="Chapman J."/>
            <person name="Feltus F.A."/>
            <person name="Gowik U."/>
            <person name="Grigoriev I.V."/>
            <person name="Lyons E."/>
            <person name="Maher C.A."/>
            <person name="Martis M."/>
            <person name="Narechania A."/>
            <person name="Otillar R.P."/>
            <person name="Penning B.W."/>
            <person name="Salamov A.A."/>
            <person name="Wang Y."/>
            <person name="Zhang L."/>
            <person name="Carpita N.C."/>
            <person name="Freeling M."/>
            <person name="Gingle A.R."/>
            <person name="Hash C.T."/>
            <person name="Keller B."/>
            <person name="Klein P."/>
            <person name="Kresovich S."/>
            <person name="McCann M.C."/>
            <person name="Ming R."/>
            <person name="Peterson D.G."/>
            <person name="Mehboob-ur-Rahman"/>
            <person name="Ware D."/>
            <person name="Westhoff P."/>
            <person name="Mayer K.F."/>
            <person name="Messing J."/>
            <person name="Rokhsar D.S."/>
        </authorList>
    </citation>
    <scope>NUCLEOTIDE SEQUENCE [LARGE SCALE GENOMIC DNA]</scope>
    <source>
        <strain evidence="2">cv. BTx623</strain>
    </source>
</reference>
<dbReference type="Gramene" id="OQU87937">
    <property type="protein sequence ID" value="OQU87937"/>
    <property type="gene ID" value="SORBI_3003G369533"/>
</dbReference>
<name>A0A1W0W0P2_SORBI</name>
<gene>
    <name evidence="1" type="ORF">SORBI_3003G369533</name>
</gene>
<dbReference type="Proteomes" id="UP000000768">
    <property type="component" value="Chromosome 3"/>
</dbReference>
<sequence>MVYNEGLFRICYVIKNIYSTKINLEIISENEKLQRSRQTSLLHPIATYGWPFFISLHLKWDNHAQDRKLGL</sequence>